<protein>
    <submittedName>
        <fullName evidence="1">Uncharacterized protein</fullName>
    </submittedName>
</protein>
<organism evidence="1">
    <name type="scientific">Akkermansia muciniphila</name>
    <dbReference type="NCBI Taxonomy" id="239935"/>
    <lineage>
        <taxon>Bacteria</taxon>
        <taxon>Pseudomonadati</taxon>
        <taxon>Verrucomicrobiota</taxon>
        <taxon>Verrucomicrobiia</taxon>
        <taxon>Verrucomicrobiales</taxon>
        <taxon>Akkermansiaceae</taxon>
        <taxon>Akkermansia</taxon>
    </lineage>
</organism>
<reference evidence="1" key="1">
    <citation type="submission" date="2019-11" db="EMBL/GenBank/DDBJ databases">
        <authorList>
            <person name="Feng L."/>
        </authorList>
    </citation>
    <scope>NUCLEOTIDE SEQUENCE</scope>
    <source>
        <strain evidence="1">AMuciniphilaLFYP55</strain>
    </source>
</reference>
<evidence type="ECO:0000313" key="1">
    <source>
        <dbReference type="EMBL" id="VYS98894.1"/>
    </source>
</evidence>
<accession>A0A6N2T0B5</accession>
<dbReference type="AlphaFoldDB" id="A0A6N2T0B5"/>
<proteinExistence type="predicted"/>
<gene>
    <name evidence="1" type="ORF">AMLFYP55_02383</name>
</gene>
<name>A0A6N2T0B5_9BACT</name>
<dbReference type="EMBL" id="CACRSS010000004">
    <property type="protein sequence ID" value="VYS98894.1"/>
    <property type="molecule type" value="Genomic_DNA"/>
</dbReference>
<sequence length="41" mass="5358">MEDWHDYKWRKEQREKELRKWTENDLSKRQAVHKIKYLKNL</sequence>